<evidence type="ECO:0000313" key="1">
    <source>
        <dbReference type="EMBL" id="KAJ1373487.1"/>
    </source>
</evidence>
<evidence type="ECO:0000313" key="2">
    <source>
        <dbReference type="Proteomes" id="UP001196413"/>
    </source>
</evidence>
<gene>
    <name evidence="1" type="ORF">KIN20_035897</name>
</gene>
<reference evidence="1" key="1">
    <citation type="submission" date="2021-06" db="EMBL/GenBank/DDBJ databases">
        <title>Parelaphostrongylus tenuis whole genome reference sequence.</title>
        <authorList>
            <person name="Garwood T.J."/>
            <person name="Larsen P.A."/>
            <person name="Fountain-Jones N.M."/>
            <person name="Garbe J.R."/>
            <person name="Macchietto M.G."/>
            <person name="Kania S.A."/>
            <person name="Gerhold R.W."/>
            <person name="Richards J.E."/>
            <person name="Wolf T.M."/>
        </authorList>
    </citation>
    <scope>NUCLEOTIDE SEQUENCE</scope>
    <source>
        <strain evidence="1">MNPRO001-30</strain>
        <tissue evidence="1">Meninges</tissue>
    </source>
</reference>
<name>A0AAD5RBW4_PARTN</name>
<dbReference type="AlphaFoldDB" id="A0AAD5RBW4"/>
<keyword evidence="2" id="KW-1185">Reference proteome</keyword>
<protein>
    <submittedName>
        <fullName evidence="1">Uncharacterized protein</fullName>
    </submittedName>
</protein>
<dbReference type="EMBL" id="JAHQIW010007295">
    <property type="protein sequence ID" value="KAJ1373487.1"/>
    <property type="molecule type" value="Genomic_DNA"/>
</dbReference>
<comment type="caution">
    <text evidence="1">The sequence shown here is derived from an EMBL/GenBank/DDBJ whole genome shotgun (WGS) entry which is preliminary data.</text>
</comment>
<dbReference type="Proteomes" id="UP001196413">
    <property type="component" value="Unassembled WGS sequence"/>
</dbReference>
<sequence length="55" mass="6303">MWYISGCRDGDVQQTKESTRTRSVIDEKRLFFAQEAVVPYNADPGTPQHDFINAL</sequence>
<organism evidence="1 2">
    <name type="scientific">Parelaphostrongylus tenuis</name>
    <name type="common">Meningeal worm</name>
    <dbReference type="NCBI Taxonomy" id="148309"/>
    <lineage>
        <taxon>Eukaryota</taxon>
        <taxon>Metazoa</taxon>
        <taxon>Ecdysozoa</taxon>
        <taxon>Nematoda</taxon>
        <taxon>Chromadorea</taxon>
        <taxon>Rhabditida</taxon>
        <taxon>Rhabditina</taxon>
        <taxon>Rhabditomorpha</taxon>
        <taxon>Strongyloidea</taxon>
        <taxon>Metastrongylidae</taxon>
        <taxon>Parelaphostrongylus</taxon>
    </lineage>
</organism>
<proteinExistence type="predicted"/>
<accession>A0AAD5RBW4</accession>